<name>A0A8T8K205_9EURY</name>
<sequence length="108" mass="12594">MDEKKILINNAHEKLEAAKNLFENGFYNDSVSRAYYAMFFSAKALLFKKNIHPKTHRGLISQFGIEFVKKNEFKKELFDLLARAQEDREEADYGLFSSIDQNEAKIII</sequence>
<dbReference type="SUPFAM" id="SSF81593">
    <property type="entry name" value="Nucleotidyltransferase substrate binding subunit/domain"/>
    <property type="match status" value="1"/>
</dbReference>
<dbReference type="Pfam" id="PF05168">
    <property type="entry name" value="HEPN"/>
    <property type="match status" value="1"/>
</dbReference>
<dbReference type="PANTHER" id="PTHR36565:SF1">
    <property type="entry name" value="UPF0332 PROTEIN TM_1000"/>
    <property type="match status" value="1"/>
</dbReference>
<proteinExistence type="inferred from homology"/>
<dbReference type="InterPro" id="IPR052226">
    <property type="entry name" value="UPF0332_toxin"/>
</dbReference>
<dbReference type="PANTHER" id="PTHR36565">
    <property type="entry name" value="UPF0332 PROTEIN TM_1000"/>
    <property type="match status" value="1"/>
</dbReference>
<dbReference type="Gene3D" id="1.20.120.330">
    <property type="entry name" value="Nucleotidyltransferases domain 2"/>
    <property type="match status" value="1"/>
</dbReference>
<dbReference type="AlphaFoldDB" id="A0A8T8K205"/>
<dbReference type="Proteomes" id="UP000681041">
    <property type="component" value="Chromosome"/>
</dbReference>
<dbReference type="KEGG" id="meme:HYG87_00935"/>
<evidence type="ECO:0000259" key="2">
    <source>
        <dbReference type="Pfam" id="PF05168"/>
    </source>
</evidence>
<organism evidence="3 4">
    <name type="scientific">Methanobacterium alkalithermotolerans</name>
    <dbReference type="NCBI Taxonomy" id="2731220"/>
    <lineage>
        <taxon>Archaea</taxon>
        <taxon>Methanobacteriati</taxon>
        <taxon>Methanobacteriota</taxon>
        <taxon>Methanomada group</taxon>
        <taxon>Methanobacteria</taxon>
        <taxon>Methanobacteriales</taxon>
        <taxon>Methanobacteriaceae</taxon>
        <taxon>Methanobacterium</taxon>
    </lineage>
</organism>
<keyword evidence="4" id="KW-1185">Reference proteome</keyword>
<dbReference type="OrthoDB" id="71252at2157"/>
<dbReference type="RefSeq" id="WP_211533372.1">
    <property type="nucleotide sequence ID" value="NZ_CP058560.1"/>
</dbReference>
<comment type="similarity">
    <text evidence="1">Belongs to the UPF0332 family.</text>
</comment>
<dbReference type="GeneID" id="64819285"/>
<evidence type="ECO:0000256" key="1">
    <source>
        <dbReference type="ARBA" id="ARBA00038248"/>
    </source>
</evidence>
<evidence type="ECO:0000313" key="4">
    <source>
        <dbReference type="Proteomes" id="UP000681041"/>
    </source>
</evidence>
<accession>A0A8T8K205</accession>
<evidence type="ECO:0000313" key="3">
    <source>
        <dbReference type="EMBL" id="QUH22428.1"/>
    </source>
</evidence>
<reference evidence="3" key="1">
    <citation type="submission" date="2020-07" db="EMBL/GenBank/DDBJ databases">
        <title>Methanobacterium. sp. MethCan genome.</title>
        <authorList>
            <person name="Postec A."/>
            <person name="Quemeneur M."/>
        </authorList>
    </citation>
    <scope>NUCLEOTIDE SEQUENCE</scope>
    <source>
        <strain evidence="3">MethCAN</strain>
    </source>
</reference>
<feature type="domain" description="HEPN" evidence="2">
    <location>
        <begin position="6"/>
        <end position="108"/>
    </location>
</feature>
<dbReference type="InterPro" id="IPR007842">
    <property type="entry name" value="HEPN_dom"/>
</dbReference>
<protein>
    <submittedName>
        <fullName evidence="3">HEPN domain-containing protein</fullName>
    </submittedName>
</protein>
<dbReference type="EMBL" id="CP058560">
    <property type="protein sequence ID" value="QUH22428.1"/>
    <property type="molecule type" value="Genomic_DNA"/>
</dbReference>
<gene>
    <name evidence="3" type="ORF">HYG87_00935</name>
</gene>